<reference evidence="2" key="1">
    <citation type="submission" date="2020-02" db="EMBL/GenBank/DDBJ databases">
        <authorList>
            <person name="Gao J."/>
            <person name="Sun J."/>
        </authorList>
    </citation>
    <scope>NUCLEOTIDE SEQUENCE</scope>
    <source>
        <strain evidence="2">602-2</strain>
    </source>
</reference>
<proteinExistence type="predicted"/>
<feature type="compositionally biased region" description="Gly residues" evidence="1">
    <location>
        <begin position="47"/>
        <end position="61"/>
    </location>
</feature>
<sequence>MRELTMEELDLVAGGLQTYDGDGITIVDDGIGGDGDGDGADGWDGWWDGGYDGGGGGGGGPTDPQPDYGPDQQARDAAQLFFQAAAAEGHDLAYRERAAFILRNDDGSYSLGPIAEGAPLSGSVSPNTSGVTPWNVVGMIQNQSDGSITPSASETALITSYQNAIYDNGGAQEFRLYVVGGDGKIYVYDKDNMNSGPSNTEISGG</sequence>
<feature type="region of interest" description="Disordered" evidence="1">
    <location>
        <begin position="35"/>
        <end position="72"/>
    </location>
</feature>
<evidence type="ECO:0000313" key="2">
    <source>
        <dbReference type="EMBL" id="NGM52393.1"/>
    </source>
</evidence>
<gene>
    <name evidence="2" type="ORF">G5B46_22510</name>
</gene>
<dbReference type="EMBL" id="JAAKGT010000017">
    <property type="protein sequence ID" value="NGM52393.1"/>
    <property type="molecule type" value="Genomic_DNA"/>
</dbReference>
<accession>A0A6G4R3U6</accession>
<organism evidence="2">
    <name type="scientific">Caulobacter sp. 602-2</name>
    <dbReference type="NCBI Taxonomy" id="2710887"/>
    <lineage>
        <taxon>Bacteria</taxon>
        <taxon>Pseudomonadati</taxon>
        <taxon>Pseudomonadota</taxon>
        <taxon>Alphaproteobacteria</taxon>
        <taxon>Caulobacterales</taxon>
        <taxon>Caulobacteraceae</taxon>
        <taxon>Caulobacter</taxon>
    </lineage>
</organism>
<dbReference type="RefSeq" id="WP_165262667.1">
    <property type="nucleotide sequence ID" value="NZ_JAAKGT010000017.1"/>
</dbReference>
<comment type="caution">
    <text evidence="2">The sequence shown here is derived from an EMBL/GenBank/DDBJ whole genome shotgun (WGS) entry which is preliminary data.</text>
</comment>
<dbReference type="AlphaFoldDB" id="A0A6G4R3U6"/>
<evidence type="ECO:0000256" key="1">
    <source>
        <dbReference type="SAM" id="MobiDB-lite"/>
    </source>
</evidence>
<protein>
    <submittedName>
        <fullName evidence="2">Uncharacterized protein</fullName>
    </submittedName>
</protein>
<name>A0A6G4R3U6_9CAUL</name>